<dbReference type="Proteomes" id="UP000182661">
    <property type="component" value="Unassembled WGS sequence"/>
</dbReference>
<evidence type="ECO:0000313" key="1">
    <source>
        <dbReference type="EMBL" id="OJG00520.1"/>
    </source>
</evidence>
<protein>
    <recommendedName>
        <fullName evidence="3">CopG family transcriptional regulator</fullName>
    </recommendedName>
</protein>
<gene>
    <name evidence="1" type="ORF">AX760_10080</name>
</gene>
<organism evidence="1 2">
    <name type="scientific">Pararhizobium antarcticum</name>
    <dbReference type="NCBI Taxonomy" id="1798805"/>
    <lineage>
        <taxon>Bacteria</taxon>
        <taxon>Pseudomonadati</taxon>
        <taxon>Pseudomonadota</taxon>
        <taxon>Alphaproteobacteria</taxon>
        <taxon>Hyphomicrobiales</taxon>
        <taxon>Rhizobiaceae</taxon>
        <taxon>Rhizobium/Agrobacterium group</taxon>
        <taxon>Pararhizobium</taxon>
    </lineage>
</organism>
<dbReference type="AlphaFoldDB" id="A0A657LWZ9"/>
<comment type="caution">
    <text evidence="1">The sequence shown here is derived from an EMBL/GenBank/DDBJ whole genome shotgun (WGS) entry which is preliminary data.</text>
</comment>
<sequence length="91" mass="10486">MNIKTTVTLSERNLRYAEKMVEEGAYPSLSDLVEASIEQMILNTRSSDDAVSDMADEIRKRLELPRDQWVKWDGKKLLDNIKSRLATDGER</sequence>
<reference evidence="1 2" key="1">
    <citation type="submission" date="2016-02" db="EMBL/GenBank/DDBJ databases">
        <title>Genome sequencing of a beta-galactosidase producing bacteria Rhizobium sp. 59.</title>
        <authorList>
            <person name="Wang D."/>
            <person name="Kot W."/>
            <person name="Qin Y."/>
            <person name="Hansen L."/>
            <person name="Naqvi K."/>
            <person name="Rensing C."/>
        </authorList>
    </citation>
    <scope>NUCLEOTIDE SEQUENCE [LARGE SCALE GENOMIC DNA]</scope>
    <source>
        <strain evidence="1 2">59</strain>
    </source>
</reference>
<dbReference type="RefSeq" id="WP_071831331.1">
    <property type="nucleotide sequence ID" value="NZ_LSRP01000024.1"/>
</dbReference>
<dbReference type="EMBL" id="LSRP01000024">
    <property type="protein sequence ID" value="OJG00520.1"/>
    <property type="molecule type" value="Genomic_DNA"/>
</dbReference>
<accession>A0A657LWZ9</accession>
<keyword evidence="2" id="KW-1185">Reference proteome</keyword>
<proteinExistence type="predicted"/>
<dbReference type="OrthoDB" id="8392969at2"/>
<evidence type="ECO:0000313" key="2">
    <source>
        <dbReference type="Proteomes" id="UP000182661"/>
    </source>
</evidence>
<evidence type="ECO:0008006" key="3">
    <source>
        <dbReference type="Google" id="ProtNLM"/>
    </source>
</evidence>
<name>A0A657LWZ9_9HYPH</name>